<evidence type="ECO:0000256" key="1">
    <source>
        <dbReference type="SAM" id="MobiDB-lite"/>
    </source>
</evidence>
<feature type="region of interest" description="Disordered" evidence="1">
    <location>
        <begin position="91"/>
        <end position="110"/>
    </location>
</feature>
<gene>
    <name evidence="2" type="ORF">SAY87_010614</name>
</gene>
<reference evidence="2 3" key="1">
    <citation type="journal article" date="2023" name="Hortic Res">
        <title>Pangenome of water caltrop reveals structural variations and asymmetric subgenome divergence after allopolyploidization.</title>
        <authorList>
            <person name="Zhang X."/>
            <person name="Chen Y."/>
            <person name="Wang L."/>
            <person name="Yuan Y."/>
            <person name="Fang M."/>
            <person name="Shi L."/>
            <person name="Lu R."/>
            <person name="Comes H.P."/>
            <person name="Ma Y."/>
            <person name="Chen Y."/>
            <person name="Huang G."/>
            <person name="Zhou Y."/>
            <person name="Zheng Z."/>
            <person name="Qiu Y."/>
        </authorList>
    </citation>
    <scope>NUCLEOTIDE SEQUENCE [LARGE SCALE GENOMIC DNA]</scope>
    <source>
        <tissue evidence="2">Roots</tissue>
    </source>
</reference>
<protein>
    <submittedName>
        <fullName evidence="2">Uncharacterized protein</fullName>
    </submittedName>
</protein>
<comment type="caution">
    <text evidence="2">The sequence shown here is derived from an EMBL/GenBank/DDBJ whole genome shotgun (WGS) entry which is preliminary data.</text>
</comment>
<organism evidence="2 3">
    <name type="scientific">Trapa incisa</name>
    <dbReference type="NCBI Taxonomy" id="236973"/>
    <lineage>
        <taxon>Eukaryota</taxon>
        <taxon>Viridiplantae</taxon>
        <taxon>Streptophyta</taxon>
        <taxon>Embryophyta</taxon>
        <taxon>Tracheophyta</taxon>
        <taxon>Spermatophyta</taxon>
        <taxon>Magnoliopsida</taxon>
        <taxon>eudicotyledons</taxon>
        <taxon>Gunneridae</taxon>
        <taxon>Pentapetalae</taxon>
        <taxon>rosids</taxon>
        <taxon>malvids</taxon>
        <taxon>Myrtales</taxon>
        <taxon>Lythraceae</taxon>
        <taxon>Trapa</taxon>
    </lineage>
</organism>
<proteinExistence type="predicted"/>
<dbReference type="EMBL" id="JAXIOK010000022">
    <property type="protein sequence ID" value="KAK4744302.1"/>
    <property type="molecule type" value="Genomic_DNA"/>
</dbReference>
<accession>A0AAN7GQP5</accession>
<name>A0AAN7GQP5_9MYRT</name>
<keyword evidence="3" id="KW-1185">Reference proteome</keyword>
<evidence type="ECO:0000313" key="2">
    <source>
        <dbReference type="EMBL" id="KAK4744302.1"/>
    </source>
</evidence>
<sequence>MWNQNHLHCTVVELLNLQQMLLRLLPLSQIQNFTMVFWGAINEGHVVGCLLLPLICLYISSHEYQLAYSPGQHCEYQAPSLFSRRRSIKHSEIEPTANNTPELKRPCQAS</sequence>
<dbReference type="AlphaFoldDB" id="A0AAN7GQP5"/>
<dbReference type="Proteomes" id="UP001345219">
    <property type="component" value="Chromosome 9"/>
</dbReference>
<evidence type="ECO:0000313" key="3">
    <source>
        <dbReference type="Proteomes" id="UP001345219"/>
    </source>
</evidence>